<dbReference type="InterPro" id="IPR013783">
    <property type="entry name" value="Ig-like_fold"/>
</dbReference>
<dbReference type="PANTHER" id="PTHR11481">
    <property type="entry name" value="IMMUNOGLOBULIN FC RECEPTOR"/>
    <property type="match status" value="1"/>
</dbReference>
<dbReference type="Pfam" id="PF13927">
    <property type="entry name" value="Ig_3"/>
    <property type="match status" value="1"/>
</dbReference>
<keyword evidence="2" id="KW-1015">Disulfide bond</keyword>
<evidence type="ECO:0000256" key="3">
    <source>
        <dbReference type="SAM" id="MobiDB-lite"/>
    </source>
</evidence>
<feature type="compositionally biased region" description="Basic residues" evidence="3">
    <location>
        <begin position="421"/>
        <end position="431"/>
    </location>
</feature>
<evidence type="ECO:0000313" key="6">
    <source>
        <dbReference type="Proteomes" id="UP001311232"/>
    </source>
</evidence>
<accession>A0AAV9QT53</accession>
<gene>
    <name evidence="5" type="ORF">CRENBAI_001504</name>
</gene>
<dbReference type="SMART" id="SM00409">
    <property type="entry name" value="IG"/>
    <property type="match status" value="2"/>
</dbReference>
<dbReference type="EMBL" id="JAHHUM010002982">
    <property type="protein sequence ID" value="KAK5598945.1"/>
    <property type="molecule type" value="Genomic_DNA"/>
</dbReference>
<feature type="domain" description="Ig-like" evidence="4">
    <location>
        <begin position="100"/>
        <end position="168"/>
    </location>
</feature>
<dbReference type="GO" id="GO:0006955">
    <property type="term" value="P:immune response"/>
    <property type="evidence" value="ECO:0007669"/>
    <property type="project" value="TreeGrafter"/>
</dbReference>
<feature type="compositionally biased region" description="Low complexity" evidence="3">
    <location>
        <begin position="369"/>
        <end position="394"/>
    </location>
</feature>
<evidence type="ECO:0000256" key="2">
    <source>
        <dbReference type="ARBA" id="ARBA00023157"/>
    </source>
</evidence>
<protein>
    <recommendedName>
        <fullName evidence="4">Ig-like domain-containing protein</fullName>
    </recommendedName>
</protein>
<evidence type="ECO:0000256" key="1">
    <source>
        <dbReference type="ARBA" id="ARBA00022729"/>
    </source>
</evidence>
<dbReference type="InterPro" id="IPR050488">
    <property type="entry name" value="Ig_Fc_receptor"/>
</dbReference>
<organism evidence="5 6">
    <name type="scientific">Crenichthys baileyi</name>
    <name type="common">White River springfish</name>
    <dbReference type="NCBI Taxonomy" id="28760"/>
    <lineage>
        <taxon>Eukaryota</taxon>
        <taxon>Metazoa</taxon>
        <taxon>Chordata</taxon>
        <taxon>Craniata</taxon>
        <taxon>Vertebrata</taxon>
        <taxon>Euteleostomi</taxon>
        <taxon>Actinopterygii</taxon>
        <taxon>Neopterygii</taxon>
        <taxon>Teleostei</taxon>
        <taxon>Neoteleostei</taxon>
        <taxon>Acanthomorphata</taxon>
        <taxon>Ovalentaria</taxon>
        <taxon>Atherinomorphae</taxon>
        <taxon>Cyprinodontiformes</taxon>
        <taxon>Goodeidae</taxon>
        <taxon>Crenichthys</taxon>
    </lineage>
</organism>
<dbReference type="SUPFAM" id="SSF48726">
    <property type="entry name" value="Immunoglobulin"/>
    <property type="match status" value="1"/>
</dbReference>
<reference evidence="5 6" key="1">
    <citation type="submission" date="2021-06" db="EMBL/GenBank/DDBJ databases">
        <authorList>
            <person name="Palmer J.M."/>
        </authorList>
    </citation>
    <scope>NUCLEOTIDE SEQUENCE [LARGE SCALE GENOMIC DNA]</scope>
    <source>
        <strain evidence="5 6">MEX-2019</strain>
        <tissue evidence="5">Muscle</tissue>
    </source>
</reference>
<sequence length="487" mass="52508">MLVTPFCLMLTCLQVSPDRSQFFRYDSISLSCEDPLNSTGWKVKRRTSDSGVRPCSSGWGFASSGSICIIGNTYPTDTGVYWCESDGGKRSNEVNITITDRTVILESPAMPVSEGAAVVLNCKPETNASKHKYNFFKDGRLIKSNCSGEMTIVSASRSDEGLYTCSASGLGESEGSWLTVLGNGNDQNIQLTPSSGPGTASFSFPESRLLSHLIVGIPYLFSTVLLGLIYRDRKRGEGQTVQEDTTPTPHMLQPLHATLQPTSPILPDTTPSRAAHSQAHEPPTPNEPHHEFPHRATLNQDTDIEHIPLNPNAMNPLPTAQRHTPTASCPHHKARAPRNATPAPDPTPGQSKLTPSMPPSSPPPRSPRYDSQQSSTITSRATGLGRLTTTGQAQPATRPSAGTRHTSLPHPPDRQPQPGQSHRKKHWRRATTARQGPGTSPTPHPNPKGAPACRPPTLLHGTPRSTKQAGRPAAPPKRSHIPINAAH</sequence>
<dbReference type="GO" id="GO:0009897">
    <property type="term" value="C:external side of plasma membrane"/>
    <property type="evidence" value="ECO:0007669"/>
    <property type="project" value="TreeGrafter"/>
</dbReference>
<dbReference type="GO" id="GO:0007166">
    <property type="term" value="P:cell surface receptor signaling pathway"/>
    <property type="evidence" value="ECO:0007669"/>
    <property type="project" value="TreeGrafter"/>
</dbReference>
<dbReference type="GO" id="GO:0004888">
    <property type="term" value="F:transmembrane signaling receptor activity"/>
    <property type="evidence" value="ECO:0007669"/>
    <property type="project" value="TreeGrafter"/>
</dbReference>
<dbReference type="AlphaFoldDB" id="A0AAV9QT53"/>
<feature type="compositionally biased region" description="Pro residues" evidence="3">
    <location>
        <begin position="356"/>
        <end position="366"/>
    </location>
</feature>
<comment type="caution">
    <text evidence="5">The sequence shown here is derived from an EMBL/GenBank/DDBJ whole genome shotgun (WGS) entry which is preliminary data.</text>
</comment>
<feature type="region of interest" description="Disordered" evidence="3">
    <location>
        <begin position="306"/>
        <end position="487"/>
    </location>
</feature>
<evidence type="ECO:0000259" key="4">
    <source>
        <dbReference type="PROSITE" id="PS50835"/>
    </source>
</evidence>
<keyword evidence="1" id="KW-0732">Signal</keyword>
<proteinExistence type="predicted"/>
<dbReference type="Proteomes" id="UP001311232">
    <property type="component" value="Unassembled WGS sequence"/>
</dbReference>
<dbReference type="Gene3D" id="2.60.40.10">
    <property type="entry name" value="Immunoglobulins"/>
    <property type="match status" value="2"/>
</dbReference>
<feature type="region of interest" description="Disordered" evidence="3">
    <location>
        <begin position="260"/>
        <end position="294"/>
    </location>
</feature>
<dbReference type="InterPro" id="IPR007110">
    <property type="entry name" value="Ig-like_dom"/>
</dbReference>
<name>A0AAV9QT53_9TELE</name>
<dbReference type="InterPro" id="IPR036179">
    <property type="entry name" value="Ig-like_dom_sf"/>
</dbReference>
<dbReference type="PANTHER" id="PTHR11481:SF64">
    <property type="entry name" value="FC RECEPTOR-LIKE PROTEIN 4"/>
    <property type="match status" value="1"/>
</dbReference>
<dbReference type="PROSITE" id="PS50835">
    <property type="entry name" value="IG_LIKE"/>
    <property type="match status" value="1"/>
</dbReference>
<dbReference type="InterPro" id="IPR003599">
    <property type="entry name" value="Ig_sub"/>
</dbReference>
<evidence type="ECO:0000313" key="5">
    <source>
        <dbReference type="EMBL" id="KAK5598945.1"/>
    </source>
</evidence>
<keyword evidence="6" id="KW-1185">Reference proteome</keyword>